<evidence type="ECO:0000259" key="4">
    <source>
        <dbReference type="PROSITE" id="PS50932"/>
    </source>
</evidence>
<feature type="domain" description="HTH lacI-type" evidence="4">
    <location>
        <begin position="7"/>
        <end position="62"/>
    </location>
</feature>
<dbReference type="InterPro" id="IPR000843">
    <property type="entry name" value="HTH_LacI"/>
</dbReference>
<dbReference type="Pfam" id="PF00356">
    <property type="entry name" value="LacI"/>
    <property type="match status" value="1"/>
</dbReference>
<comment type="caution">
    <text evidence="5">The sequence shown here is derived from an EMBL/GenBank/DDBJ whole genome shotgun (WGS) entry which is preliminary data.</text>
</comment>
<dbReference type="RefSeq" id="WP_239090616.1">
    <property type="nucleotide sequence ID" value="NZ_BAAALU010000001.1"/>
</dbReference>
<dbReference type="EMBL" id="BONC01000010">
    <property type="protein sequence ID" value="GIF55876.1"/>
    <property type="molecule type" value="Genomic_DNA"/>
</dbReference>
<dbReference type="SUPFAM" id="SSF47413">
    <property type="entry name" value="lambda repressor-like DNA-binding domains"/>
    <property type="match status" value="1"/>
</dbReference>
<name>A0ABQ4BZC4_9ACTN</name>
<evidence type="ECO:0000313" key="5">
    <source>
        <dbReference type="EMBL" id="GIF55876.1"/>
    </source>
</evidence>
<dbReference type="InterPro" id="IPR028082">
    <property type="entry name" value="Peripla_BP_I"/>
</dbReference>
<organism evidence="5 6">
    <name type="scientific">Asanoa iriomotensis</name>
    <dbReference type="NCBI Taxonomy" id="234613"/>
    <lineage>
        <taxon>Bacteria</taxon>
        <taxon>Bacillati</taxon>
        <taxon>Actinomycetota</taxon>
        <taxon>Actinomycetes</taxon>
        <taxon>Micromonosporales</taxon>
        <taxon>Micromonosporaceae</taxon>
        <taxon>Asanoa</taxon>
    </lineage>
</organism>
<dbReference type="InterPro" id="IPR046335">
    <property type="entry name" value="LacI/GalR-like_sensor"/>
</dbReference>
<keyword evidence="1" id="KW-0805">Transcription regulation</keyword>
<reference evidence="5 6" key="1">
    <citation type="submission" date="2021-01" db="EMBL/GenBank/DDBJ databases">
        <title>Whole genome shotgun sequence of Asanoa iriomotensis NBRC 100142.</title>
        <authorList>
            <person name="Komaki H."/>
            <person name="Tamura T."/>
        </authorList>
    </citation>
    <scope>NUCLEOTIDE SEQUENCE [LARGE SCALE GENOMIC DNA]</scope>
    <source>
        <strain evidence="5 6">NBRC 100142</strain>
    </source>
</reference>
<keyword evidence="2" id="KW-0238">DNA-binding</keyword>
<dbReference type="InterPro" id="IPR010982">
    <property type="entry name" value="Lambda_DNA-bd_dom_sf"/>
</dbReference>
<accession>A0ABQ4BZC4</accession>
<evidence type="ECO:0000256" key="3">
    <source>
        <dbReference type="ARBA" id="ARBA00023163"/>
    </source>
</evidence>
<dbReference type="PANTHER" id="PTHR30146:SF153">
    <property type="entry name" value="LACTOSE OPERON REPRESSOR"/>
    <property type="match status" value="1"/>
</dbReference>
<dbReference type="Gene3D" id="1.10.260.40">
    <property type="entry name" value="lambda repressor-like DNA-binding domains"/>
    <property type="match status" value="1"/>
</dbReference>
<evidence type="ECO:0000313" key="6">
    <source>
        <dbReference type="Proteomes" id="UP000624325"/>
    </source>
</evidence>
<dbReference type="PROSITE" id="PS50932">
    <property type="entry name" value="HTH_LACI_2"/>
    <property type="match status" value="1"/>
</dbReference>
<evidence type="ECO:0000256" key="1">
    <source>
        <dbReference type="ARBA" id="ARBA00023015"/>
    </source>
</evidence>
<dbReference type="SUPFAM" id="SSF53822">
    <property type="entry name" value="Periplasmic binding protein-like I"/>
    <property type="match status" value="1"/>
</dbReference>
<protein>
    <submittedName>
        <fullName evidence="5">LacI family transcriptional regulator</fullName>
    </submittedName>
</protein>
<keyword evidence="6" id="KW-1185">Reference proteome</keyword>
<evidence type="ECO:0000256" key="2">
    <source>
        <dbReference type="ARBA" id="ARBA00023125"/>
    </source>
</evidence>
<keyword evidence="3" id="KW-0804">Transcription</keyword>
<dbReference type="CDD" id="cd01392">
    <property type="entry name" value="HTH_LacI"/>
    <property type="match status" value="1"/>
</dbReference>
<dbReference type="Pfam" id="PF13377">
    <property type="entry name" value="Peripla_BP_3"/>
    <property type="match status" value="1"/>
</dbReference>
<dbReference type="Proteomes" id="UP000624325">
    <property type="component" value="Unassembled WGS sequence"/>
</dbReference>
<proteinExistence type="predicted"/>
<sequence>MPEGPRATLAMVAESCGVSLPTVSKVLNGRADVAAATRARVEEALRAHNYRPPGARTRGMPAAARTVELVFDDIISPYATEVLHGVTDGGDELGVDVVVRRLPSLSEKPPRTEAAWARRLTEAGRKGLIVVTSELTSRQLAAFDRAGLSLVVIDPVNLPRSDVVSVGATNWSGGLEATDHLIRLGHRRIAFVGGPVASSPSRARLHGYRAALENAGIRSDPALIRNGSFDFVSGLMLGGELLSAKEPPTAVFAASDPTAVGVFAAAQARGLRVPDDLSVVGFDDTYLTVMSMPALTSVRQPLREMGRVALRTLLSLIAGEKLDSHHVELATTLVVRESTAKPRR</sequence>
<dbReference type="Gene3D" id="3.40.50.2300">
    <property type="match status" value="2"/>
</dbReference>
<gene>
    <name evidence="5" type="ORF">Air01nite_19710</name>
</gene>
<dbReference type="SMART" id="SM00354">
    <property type="entry name" value="HTH_LACI"/>
    <property type="match status" value="1"/>
</dbReference>
<dbReference type="PANTHER" id="PTHR30146">
    <property type="entry name" value="LACI-RELATED TRANSCRIPTIONAL REPRESSOR"/>
    <property type="match status" value="1"/>
</dbReference>